<sequence length="653" mass="73859">MAKKKLYALLVGIDAYAPPVRPLRGCLNDMHAFRDYLKKQASPDFEVLLKVIENEKATKAKVISGFDHFKKATKDDICVFYFSGHGTRIPSQDFWEAIDGMNEAIVCHDVCLADKELACLIARATQNKEVHFLAVMDCCHAGGNTRDDEDVTSRTSKPNRYPVSIQEYYGFKENLYQKNSSGLYSAPQGKHLNFAACRNYQTAKETMIGNKTRGAFTSSLIEALDTTQIPLTYADLESRVGRKIDNIVANQRPQLIATAEANLDLAFLGGAVVPKNRFFAYWNNERNSWEVNAGSYQGITNDQYPSKINGVENGQELLVKEIFTERTRVVWKNPAFRPDQNLQYDVQVKIGGGAKRMVAFASKSNTRAKALLMVGFEEANTTYLQLSNKIGEANWLIHASTESVYLTQLGNAEPVFLPVVYNKEPSPIETLEFWKKVDNVMQWYHLLHLDNPRSSIKLKDIRLDLFRSTGKKNWWAVAPEEMDSIADWSQPVVYDYQADQNGEMVPASFALRITNLSQTELFVSALFLSGRFGINNRHLPNARLQPGQEVWMTTAMRKNAAGEVTETTRSIGLSIDQAYYDAGISEQIDYIKLIVAKQDFDTTGFNQEPLLIRGVRARTRDSGELPIIEEEDWTTQRIPIRIVRPQLKSNLIR</sequence>
<dbReference type="GO" id="GO:0005737">
    <property type="term" value="C:cytoplasm"/>
    <property type="evidence" value="ECO:0007669"/>
    <property type="project" value="TreeGrafter"/>
</dbReference>
<dbReference type="Pfam" id="PF00656">
    <property type="entry name" value="Peptidase_C14"/>
    <property type="match status" value="1"/>
</dbReference>
<dbReference type="KEGG" id="hhy:Halhy_5809"/>
<dbReference type="InterPro" id="IPR029030">
    <property type="entry name" value="Caspase-like_dom_sf"/>
</dbReference>
<dbReference type="InterPro" id="IPR050452">
    <property type="entry name" value="Metacaspase"/>
</dbReference>
<reference evidence="2 3" key="1">
    <citation type="journal article" date="2011" name="Stand. Genomic Sci.">
        <title>Complete genome sequence of Haliscomenobacter hydrossis type strain (O).</title>
        <authorList>
            <consortium name="US DOE Joint Genome Institute (JGI-PGF)"/>
            <person name="Daligault H."/>
            <person name="Lapidus A."/>
            <person name="Zeytun A."/>
            <person name="Nolan M."/>
            <person name="Lucas S."/>
            <person name="Del Rio T.G."/>
            <person name="Tice H."/>
            <person name="Cheng J.F."/>
            <person name="Tapia R."/>
            <person name="Han C."/>
            <person name="Goodwin L."/>
            <person name="Pitluck S."/>
            <person name="Liolios K."/>
            <person name="Pagani I."/>
            <person name="Ivanova N."/>
            <person name="Huntemann M."/>
            <person name="Mavromatis K."/>
            <person name="Mikhailova N."/>
            <person name="Pati A."/>
            <person name="Chen A."/>
            <person name="Palaniappan K."/>
            <person name="Land M."/>
            <person name="Hauser L."/>
            <person name="Brambilla E.M."/>
            <person name="Rohde M."/>
            <person name="Verbarg S."/>
            <person name="Goker M."/>
            <person name="Bristow J."/>
            <person name="Eisen J.A."/>
            <person name="Markowitz V."/>
            <person name="Hugenholtz P."/>
            <person name="Kyrpides N.C."/>
            <person name="Klenk H.P."/>
            <person name="Woyke T."/>
        </authorList>
    </citation>
    <scope>NUCLEOTIDE SEQUENCE [LARGE SCALE GENOMIC DNA]</scope>
    <source>
        <strain evidence="3">ATCC 27775 / DSM 1100 / LMG 10767 / O</strain>
    </source>
</reference>
<dbReference type="HOGENOM" id="CLU_016759_0_0_10"/>
<dbReference type="SUPFAM" id="SSF52129">
    <property type="entry name" value="Caspase-like"/>
    <property type="match status" value="1"/>
</dbReference>
<organism evidence="2 3">
    <name type="scientific">Haliscomenobacter hydrossis (strain ATCC 27775 / DSM 1100 / LMG 10767 / O)</name>
    <dbReference type="NCBI Taxonomy" id="760192"/>
    <lineage>
        <taxon>Bacteria</taxon>
        <taxon>Pseudomonadati</taxon>
        <taxon>Bacteroidota</taxon>
        <taxon>Saprospiria</taxon>
        <taxon>Saprospirales</taxon>
        <taxon>Haliscomenobacteraceae</taxon>
        <taxon>Haliscomenobacter</taxon>
    </lineage>
</organism>
<dbReference type="InterPro" id="IPR011600">
    <property type="entry name" value="Pept_C14_caspase"/>
</dbReference>
<keyword evidence="3" id="KW-1185">Reference proteome</keyword>
<dbReference type="STRING" id="760192.Halhy_5809"/>
<protein>
    <submittedName>
        <fullName evidence="2">Peptidase C14 caspase catalytic subunit p20</fullName>
    </submittedName>
</protein>
<feature type="domain" description="Peptidase C14 caspase" evidence="1">
    <location>
        <begin position="7"/>
        <end position="257"/>
    </location>
</feature>
<evidence type="ECO:0000259" key="1">
    <source>
        <dbReference type="Pfam" id="PF00656"/>
    </source>
</evidence>
<dbReference type="Gene3D" id="3.40.50.1460">
    <property type="match status" value="1"/>
</dbReference>
<name>F4KY07_HALH1</name>
<dbReference type="EMBL" id="CP002691">
    <property type="protein sequence ID" value="AEE53632.1"/>
    <property type="molecule type" value="Genomic_DNA"/>
</dbReference>
<evidence type="ECO:0000313" key="2">
    <source>
        <dbReference type="EMBL" id="AEE53632.1"/>
    </source>
</evidence>
<dbReference type="PANTHER" id="PTHR48104:SF30">
    <property type="entry name" value="METACASPASE-1"/>
    <property type="match status" value="1"/>
</dbReference>
<proteinExistence type="predicted"/>
<dbReference type="AlphaFoldDB" id="F4KY07"/>
<dbReference type="OrthoDB" id="2546654at2"/>
<dbReference type="Proteomes" id="UP000008461">
    <property type="component" value="Chromosome"/>
</dbReference>
<dbReference type="GO" id="GO:0004197">
    <property type="term" value="F:cysteine-type endopeptidase activity"/>
    <property type="evidence" value="ECO:0007669"/>
    <property type="project" value="InterPro"/>
</dbReference>
<reference key="2">
    <citation type="submission" date="2011-04" db="EMBL/GenBank/DDBJ databases">
        <title>Complete sequence of chromosome of Haliscomenobacter hydrossis DSM 1100.</title>
        <authorList>
            <consortium name="US DOE Joint Genome Institute (JGI-PGF)"/>
            <person name="Lucas S."/>
            <person name="Han J."/>
            <person name="Lapidus A."/>
            <person name="Bruce D."/>
            <person name="Goodwin L."/>
            <person name="Pitluck S."/>
            <person name="Peters L."/>
            <person name="Kyrpides N."/>
            <person name="Mavromatis K."/>
            <person name="Ivanova N."/>
            <person name="Ovchinnikova G."/>
            <person name="Pagani I."/>
            <person name="Daligault H."/>
            <person name="Detter J.C."/>
            <person name="Han C."/>
            <person name="Land M."/>
            <person name="Hauser L."/>
            <person name="Markowitz V."/>
            <person name="Cheng J.-F."/>
            <person name="Hugenholtz P."/>
            <person name="Woyke T."/>
            <person name="Wu D."/>
            <person name="Verbarg S."/>
            <person name="Frueling A."/>
            <person name="Brambilla E."/>
            <person name="Klenk H.-P."/>
            <person name="Eisen J.A."/>
        </authorList>
    </citation>
    <scope>NUCLEOTIDE SEQUENCE</scope>
    <source>
        <strain>DSM 1100</strain>
    </source>
</reference>
<dbReference type="PANTHER" id="PTHR48104">
    <property type="entry name" value="METACASPASE-4"/>
    <property type="match status" value="1"/>
</dbReference>
<evidence type="ECO:0000313" key="3">
    <source>
        <dbReference type="Proteomes" id="UP000008461"/>
    </source>
</evidence>
<dbReference type="RefSeq" id="WP_013768161.1">
    <property type="nucleotide sequence ID" value="NC_015510.1"/>
</dbReference>
<dbReference type="eggNOG" id="COG4249">
    <property type="taxonomic scope" value="Bacteria"/>
</dbReference>
<dbReference type="GO" id="GO:0006508">
    <property type="term" value="P:proteolysis"/>
    <property type="evidence" value="ECO:0007669"/>
    <property type="project" value="InterPro"/>
</dbReference>
<gene>
    <name evidence="2" type="ordered locus">Halhy_5809</name>
</gene>
<accession>F4KY07</accession>